<name>X6NE52_RETFI</name>
<evidence type="ECO:0000313" key="3">
    <source>
        <dbReference type="Proteomes" id="UP000023152"/>
    </source>
</evidence>
<feature type="compositionally biased region" description="Low complexity" evidence="1">
    <location>
        <begin position="207"/>
        <end position="237"/>
    </location>
</feature>
<feature type="compositionally biased region" description="Polar residues" evidence="1">
    <location>
        <begin position="292"/>
        <end position="313"/>
    </location>
</feature>
<keyword evidence="3" id="KW-1185">Reference proteome</keyword>
<feature type="non-terminal residue" evidence="2">
    <location>
        <position position="1"/>
    </location>
</feature>
<evidence type="ECO:0000256" key="1">
    <source>
        <dbReference type="SAM" id="MobiDB-lite"/>
    </source>
</evidence>
<sequence>KNDKADKHFFFFLLYGFWKNDALGLTNKVNSQMLMLGLSLLLSSRRKSKSMSNVLRGAEKMNLTPKGKHQTPKTELLRSHHKIGANCNRARMTPIGTCKPPFPESTLNNGGIQHSHLHSRNSSCSSTSSTASSSNSNSTSNSNSNSNSNNSNGNNSNGSACVDRSNKTKDPCETKEKGCPVNKSETQGKKDNDNVSNDSNDNDKGNKINSNNLSIETNGSNHGNSNSNNNSNSNGNGHDNDTDIDISIEVDTDVDVDADIDVDVDADADVNVDQKAKTNGKAADDQRKDSSTNKMEQNNEKPNSTLQTNTAEMEQSHTDLISRAFSRHQML</sequence>
<feature type="region of interest" description="Disordered" evidence="1">
    <location>
        <begin position="271"/>
        <end position="316"/>
    </location>
</feature>
<protein>
    <submittedName>
        <fullName evidence="2">Uncharacterized protein</fullName>
    </submittedName>
</protein>
<accession>X6NE52</accession>
<evidence type="ECO:0000313" key="2">
    <source>
        <dbReference type="EMBL" id="ETO23627.1"/>
    </source>
</evidence>
<reference evidence="2 3" key="1">
    <citation type="journal article" date="2013" name="Curr. Biol.">
        <title>The Genome of the Foraminiferan Reticulomyxa filosa.</title>
        <authorList>
            <person name="Glockner G."/>
            <person name="Hulsmann N."/>
            <person name="Schleicher M."/>
            <person name="Noegel A.A."/>
            <person name="Eichinger L."/>
            <person name="Gallinger C."/>
            <person name="Pawlowski J."/>
            <person name="Sierra R."/>
            <person name="Euteneuer U."/>
            <person name="Pillet L."/>
            <person name="Moustafa A."/>
            <person name="Platzer M."/>
            <person name="Groth M."/>
            <person name="Szafranski K."/>
            <person name="Schliwa M."/>
        </authorList>
    </citation>
    <scope>NUCLEOTIDE SEQUENCE [LARGE SCALE GENOMIC DNA]</scope>
</reference>
<dbReference type="EMBL" id="ASPP01009800">
    <property type="protein sequence ID" value="ETO23627.1"/>
    <property type="molecule type" value="Genomic_DNA"/>
</dbReference>
<dbReference type="AlphaFoldDB" id="X6NE52"/>
<comment type="caution">
    <text evidence="2">The sequence shown here is derived from an EMBL/GenBank/DDBJ whole genome shotgun (WGS) entry which is preliminary data.</text>
</comment>
<gene>
    <name evidence="2" type="ORF">RFI_13552</name>
</gene>
<feature type="compositionally biased region" description="Basic and acidic residues" evidence="1">
    <location>
        <begin position="272"/>
        <end position="291"/>
    </location>
</feature>
<proteinExistence type="predicted"/>
<feature type="region of interest" description="Disordered" evidence="1">
    <location>
        <begin position="92"/>
        <end position="244"/>
    </location>
</feature>
<feature type="compositionally biased region" description="Basic and acidic residues" evidence="1">
    <location>
        <begin position="164"/>
        <end position="178"/>
    </location>
</feature>
<dbReference type="Proteomes" id="UP000023152">
    <property type="component" value="Unassembled WGS sequence"/>
</dbReference>
<organism evidence="2 3">
    <name type="scientific">Reticulomyxa filosa</name>
    <dbReference type="NCBI Taxonomy" id="46433"/>
    <lineage>
        <taxon>Eukaryota</taxon>
        <taxon>Sar</taxon>
        <taxon>Rhizaria</taxon>
        <taxon>Retaria</taxon>
        <taxon>Foraminifera</taxon>
        <taxon>Monothalamids</taxon>
        <taxon>Reticulomyxidae</taxon>
        <taxon>Reticulomyxa</taxon>
    </lineage>
</organism>
<feature type="compositionally biased region" description="Low complexity" evidence="1">
    <location>
        <begin position="121"/>
        <end position="161"/>
    </location>
</feature>